<evidence type="ECO:0000313" key="2">
    <source>
        <dbReference type="EMBL" id="KAF6839790.1"/>
    </source>
</evidence>
<name>A0A8H6U433_9PEZI</name>
<accession>A0A8H6U433</accession>
<feature type="compositionally biased region" description="Polar residues" evidence="1">
    <location>
        <begin position="66"/>
        <end position="77"/>
    </location>
</feature>
<proteinExistence type="predicted"/>
<dbReference type="Proteomes" id="UP000654918">
    <property type="component" value="Unassembled WGS sequence"/>
</dbReference>
<protein>
    <submittedName>
        <fullName evidence="2">Uncharacterized protein</fullName>
    </submittedName>
</protein>
<sequence>MAPSLPLPPSLLASEQREVEWIPGLECDVGVRSNGSRGSIKVPDTHGHRVYIDPNYMLKPQHAATGHNTGKMQTTPYKSRELNGLNPTRLDSIRLDSTRDGTFLAYLPSPTGGQKTPGLSYRPFWDDSPCTAAPDASNVVMASLGPVSIPILLRRPSPPPPTVTPFSNAMGQPSTTSSELSLACHPYMLAGIPFPTSYTLAIATHLSPSAAPHLLSTS</sequence>
<dbReference type="EMBL" id="WIGO01000011">
    <property type="protein sequence ID" value="KAF6839790.1"/>
    <property type="molecule type" value="Genomic_DNA"/>
</dbReference>
<dbReference type="AlphaFoldDB" id="A0A8H6U433"/>
<comment type="caution">
    <text evidence="2">The sequence shown here is derived from an EMBL/GenBank/DDBJ whole genome shotgun (WGS) entry which is preliminary data.</text>
</comment>
<feature type="region of interest" description="Disordered" evidence="1">
    <location>
        <begin position="66"/>
        <end position="85"/>
    </location>
</feature>
<evidence type="ECO:0000256" key="1">
    <source>
        <dbReference type="SAM" id="MobiDB-lite"/>
    </source>
</evidence>
<keyword evidence="3" id="KW-1185">Reference proteome</keyword>
<evidence type="ECO:0000313" key="3">
    <source>
        <dbReference type="Proteomes" id="UP000654918"/>
    </source>
</evidence>
<reference evidence="2" key="1">
    <citation type="journal article" date="2020" name="Phytopathology">
        <title>Genome Sequence Resources of Colletotrichum truncatum, C. plurivorum, C. musicola, and C. sojae: Four Species Pathogenic to Soybean (Glycine max).</title>
        <authorList>
            <person name="Rogerio F."/>
            <person name="Boufleur T.R."/>
            <person name="Ciampi-Guillardi M."/>
            <person name="Sukno S.A."/>
            <person name="Thon M.R."/>
            <person name="Massola Junior N.S."/>
            <person name="Baroncelli R."/>
        </authorList>
    </citation>
    <scope>NUCLEOTIDE SEQUENCE</scope>
    <source>
        <strain evidence="2">LFN00145</strain>
    </source>
</reference>
<gene>
    <name evidence="2" type="ORF">CPLU01_01662</name>
</gene>
<organism evidence="2 3">
    <name type="scientific">Colletotrichum plurivorum</name>
    <dbReference type="NCBI Taxonomy" id="2175906"/>
    <lineage>
        <taxon>Eukaryota</taxon>
        <taxon>Fungi</taxon>
        <taxon>Dikarya</taxon>
        <taxon>Ascomycota</taxon>
        <taxon>Pezizomycotina</taxon>
        <taxon>Sordariomycetes</taxon>
        <taxon>Hypocreomycetidae</taxon>
        <taxon>Glomerellales</taxon>
        <taxon>Glomerellaceae</taxon>
        <taxon>Colletotrichum</taxon>
        <taxon>Colletotrichum orchidearum species complex</taxon>
    </lineage>
</organism>